<dbReference type="AlphaFoldDB" id="A0A8S9TVS8"/>
<dbReference type="EMBL" id="JAACNO010002811">
    <property type="protein sequence ID" value="KAF4130684.1"/>
    <property type="molecule type" value="Genomic_DNA"/>
</dbReference>
<reference evidence="1" key="1">
    <citation type="submission" date="2020-03" db="EMBL/GenBank/DDBJ databases">
        <title>Hybrid Assembly of Korean Phytophthora infestans isolates.</title>
        <authorList>
            <person name="Prokchorchik M."/>
            <person name="Lee Y."/>
            <person name="Seo J."/>
            <person name="Cho J.-H."/>
            <person name="Park Y.-E."/>
            <person name="Jang D.-C."/>
            <person name="Im J.-S."/>
            <person name="Choi J.-G."/>
            <person name="Park H.-J."/>
            <person name="Lee G.-B."/>
            <person name="Lee Y.-G."/>
            <person name="Hong S.-Y."/>
            <person name="Cho K."/>
            <person name="Sohn K.H."/>
        </authorList>
    </citation>
    <scope>NUCLEOTIDE SEQUENCE</scope>
    <source>
        <strain evidence="1">KR_2_A2</strain>
    </source>
</reference>
<evidence type="ECO:0000313" key="2">
    <source>
        <dbReference type="Proteomes" id="UP000704712"/>
    </source>
</evidence>
<sequence length="142" mass="16117">MLVFFTYNKDMWDMYTADPDAPKSFLVSGPVNSNTEHFEELALTSCLTSTTLNDADYDQENVIFNAQKNVLAAYCGHVTEASYKEVHFGNKDTKKCRKNGNTEAKEADKAMNYKRKDFGSAYNEAFKKNQAFSETKFKKSKG</sequence>
<protein>
    <submittedName>
        <fullName evidence="1">Uncharacterized protein</fullName>
    </submittedName>
</protein>
<name>A0A8S9TVS8_PHYIN</name>
<comment type="caution">
    <text evidence="1">The sequence shown here is derived from an EMBL/GenBank/DDBJ whole genome shotgun (WGS) entry which is preliminary data.</text>
</comment>
<proteinExistence type="predicted"/>
<dbReference type="Proteomes" id="UP000704712">
    <property type="component" value="Unassembled WGS sequence"/>
</dbReference>
<accession>A0A8S9TVS8</accession>
<organism evidence="1 2">
    <name type="scientific">Phytophthora infestans</name>
    <name type="common">Potato late blight agent</name>
    <name type="synonym">Botrytis infestans</name>
    <dbReference type="NCBI Taxonomy" id="4787"/>
    <lineage>
        <taxon>Eukaryota</taxon>
        <taxon>Sar</taxon>
        <taxon>Stramenopiles</taxon>
        <taxon>Oomycota</taxon>
        <taxon>Peronosporomycetes</taxon>
        <taxon>Peronosporales</taxon>
        <taxon>Peronosporaceae</taxon>
        <taxon>Phytophthora</taxon>
    </lineage>
</organism>
<gene>
    <name evidence="1" type="ORF">GN958_ATG20138</name>
</gene>
<evidence type="ECO:0000313" key="1">
    <source>
        <dbReference type="EMBL" id="KAF4130684.1"/>
    </source>
</evidence>